<accession>A0A1I7SJ57</accession>
<dbReference type="Proteomes" id="UP000095284">
    <property type="component" value="Unplaced"/>
</dbReference>
<reference evidence="2" key="1">
    <citation type="submission" date="2016-11" db="UniProtKB">
        <authorList>
            <consortium name="WormBaseParasite"/>
        </authorList>
    </citation>
    <scope>IDENTIFICATION</scope>
</reference>
<name>A0A1I7SJ57_BURXY</name>
<evidence type="ECO:0000313" key="2">
    <source>
        <dbReference type="WBParaSite" id="BXY_1308100.1"/>
    </source>
</evidence>
<dbReference type="InterPro" id="IPR004245">
    <property type="entry name" value="DUF229"/>
</dbReference>
<dbReference type="PANTHER" id="PTHR10974">
    <property type="entry name" value="FI08016P-RELATED"/>
    <property type="match status" value="1"/>
</dbReference>
<dbReference type="GO" id="GO:0005615">
    <property type="term" value="C:extracellular space"/>
    <property type="evidence" value="ECO:0007669"/>
    <property type="project" value="TreeGrafter"/>
</dbReference>
<dbReference type="Pfam" id="PF02995">
    <property type="entry name" value="DUF229"/>
    <property type="match status" value="1"/>
</dbReference>
<evidence type="ECO:0000313" key="1">
    <source>
        <dbReference type="Proteomes" id="UP000095284"/>
    </source>
</evidence>
<sequence length="81" mass="9517">LKNSFVFLMADHGTRYGAVTEEPLAKYEDFNPTLMVTLPESLRKDEKFREVLRENAKELISHHDVYASLQDIVWVRKQTFC</sequence>
<dbReference type="AlphaFoldDB" id="A0A1I7SJ57"/>
<dbReference type="PANTHER" id="PTHR10974:SF1">
    <property type="entry name" value="FI08016P-RELATED"/>
    <property type="match status" value="1"/>
</dbReference>
<dbReference type="WBParaSite" id="BXY_1308100.1">
    <property type="protein sequence ID" value="BXY_1308100.1"/>
    <property type="gene ID" value="BXY_1308100"/>
</dbReference>
<protein>
    <submittedName>
        <fullName evidence="2">Sulfatase domain-containing protein</fullName>
    </submittedName>
</protein>
<organism evidence="1 2">
    <name type="scientific">Bursaphelenchus xylophilus</name>
    <name type="common">Pinewood nematode worm</name>
    <name type="synonym">Aphelenchoides xylophilus</name>
    <dbReference type="NCBI Taxonomy" id="6326"/>
    <lineage>
        <taxon>Eukaryota</taxon>
        <taxon>Metazoa</taxon>
        <taxon>Ecdysozoa</taxon>
        <taxon>Nematoda</taxon>
        <taxon>Chromadorea</taxon>
        <taxon>Rhabditida</taxon>
        <taxon>Tylenchina</taxon>
        <taxon>Tylenchomorpha</taxon>
        <taxon>Aphelenchoidea</taxon>
        <taxon>Aphelenchoididae</taxon>
        <taxon>Bursaphelenchus</taxon>
    </lineage>
</organism>
<proteinExistence type="predicted"/>